<feature type="domain" description="Large ribosomal subunit protein uL6 alpha-beta" evidence="5">
    <location>
        <begin position="108"/>
        <end position="179"/>
    </location>
</feature>
<dbReference type="EMBL" id="KZ994592">
    <property type="protein sequence ID" value="RKO92544.1"/>
    <property type="molecule type" value="Genomic_DNA"/>
</dbReference>
<name>A0A4P9WIE4_9FUNG</name>
<dbReference type="PIRSF" id="PIRSF002162">
    <property type="entry name" value="Ribosomal_L6"/>
    <property type="match status" value="1"/>
</dbReference>
<keyword evidence="2 4" id="KW-0689">Ribosomal protein</keyword>
<evidence type="ECO:0000256" key="2">
    <source>
        <dbReference type="ARBA" id="ARBA00022980"/>
    </source>
</evidence>
<evidence type="ECO:0000256" key="4">
    <source>
        <dbReference type="RuleBase" id="RU003869"/>
    </source>
</evidence>
<dbReference type="Gene3D" id="3.90.930.12">
    <property type="entry name" value="Ribosomal protein L6, alpha-beta domain"/>
    <property type="match status" value="2"/>
</dbReference>
<dbReference type="InterPro" id="IPR019906">
    <property type="entry name" value="Ribosomal_uL6_bac-type"/>
</dbReference>
<accession>A0A4P9WIE4</accession>
<keyword evidence="7" id="KW-1185">Reference proteome</keyword>
<dbReference type="Proteomes" id="UP000269721">
    <property type="component" value="Unassembled WGS sequence"/>
</dbReference>
<dbReference type="AlphaFoldDB" id="A0A4P9WIE4"/>
<reference evidence="7" key="1">
    <citation type="journal article" date="2018" name="Nat. Microbiol.">
        <title>Leveraging single-cell genomics to expand the fungal tree of life.</title>
        <authorList>
            <person name="Ahrendt S.R."/>
            <person name="Quandt C.A."/>
            <person name="Ciobanu D."/>
            <person name="Clum A."/>
            <person name="Salamov A."/>
            <person name="Andreopoulos B."/>
            <person name="Cheng J.F."/>
            <person name="Woyke T."/>
            <person name="Pelin A."/>
            <person name="Henrissat B."/>
            <person name="Reynolds N.K."/>
            <person name="Benny G.L."/>
            <person name="Smith M.E."/>
            <person name="James T.Y."/>
            <person name="Grigoriev I.V."/>
        </authorList>
    </citation>
    <scope>NUCLEOTIDE SEQUENCE [LARGE SCALE GENOMIC DNA]</scope>
</reference>
<dbReference type="PANTHER" id="PTHR11655:SF14">
    <property type="entry name" value="LARGE RIBOSOMAL SUBUNIT PROTEIN UL6M"/>
    <property type="match status" value="1"/>
</dbReference>
<feature type="domain" description="Large ribosomal subunit protein uL6 alpha-beta" evidence="5">
    <location>
        <begin position="30"/>
        <end position="99"/>
    </location>
</feature>
<protein>
    <submittedName>
        <fullName evidence="6">Ribosomal protein L6, alpha-beta domain-containing protein</fullName>
    </submittedName>
</protein>
<evidence type="ECO:0000256" key="3">
    <source>
        <dbReference type="ARBA" id="ARBA00023274"/>
    </source>
</evidence>
<sequence length="194" mass="22131">MIGRQILKYPPEVEISLQDFKPTKSYPYCKQAVVVKGPRGTLRQALEPFIRVDFLPFVEGSPKRQVQFSVTDPKDKRMRAMWGTIRQLVNNMVEGVTEGFTVPLRFQGVGYRAVDEKNKVGLKLGYSHDVAVRIPRGVKVQYPAPTRLILQGNDKQVLTQFAALIRSWKVPEPYNQKGIFVGDETIKKKEGKKR</sequence>
<proteinExistence type="inferred from homology"/>
<dbReference type="OrthoDB" id="540873at2759"/>
<dbReference type="GO" id="GO:0006412">
    <property type="term" value="P:translation"/>
    <property type="evidence" value="ECO:0007669"/>
    <property type="project" value="InterPro"/>
</dbReference>
<evidence type="ECO:0000259" key="5">
    <source>
        <dbReference type="Pfam" id="PF00347"/>
    </source>
</evidence>
<evidence type="ECO:0000256" key="1">
    <source>
        <dbReference type="ARBA" id="ARBA00009356"/>
    </source>
</evidence>
<dbReference type="GO" id="GO:0019843">
    <property type="term" value="F:rRNA binding"/>
    <property type="evidence" value="ECO:0007669"/>
    <property type="project" value="InterPro"/>
</dbReference>
<dbReference type="InterPro" id="IPR036789">
    <property type="entry name" value="Ribosomal_uL6-like_a/b-dom_sf"/>
</dbReference>
<evidence type="ECO:0000313" key="7">
    <source>
        <dbReference type="Proteomes" id="UP000269721"/>
    </source>
</evidence>
<keyword evidence="3 4" id="KW-0687">Ribonucleoprotein</keyword>
<dbReference type="InterPro" id="IPR020040">
    <property type="entry name" value="Ribosomal_uL6_a/b-dom"/>
</dbReference>
<evidence type="ECO:0000313" key="6">
    <source>
        <dbReference type="EMBL" id="RKO92544.1"/>
    </source>
</evidence>
<dbReference type="GO" id="GO:0003735">
    <property type="term" value="F:structural constituent of ribosome"/>
    <property type="evidence" value="ECO:0007669"/>
    <property type="project" value="InterPro"/>
</dbReference>
<dbReference type="PRINTS" id="PR00059">
    <property type="entry name" value="RIBOSOMALL6"/>
</dbReference>
<gene>
    <name evidence="6" type="ORF">BDK51DRAFT_35942</name>
</gene>
<dbReference type="Pfam" id="PF00347">
    <property type="entry name" value="Ribosomal_L6"/>
    <property type="match status" value="2"/>
</dbReference>
<comment type="similarity">
    <text evidence="1 4">Belongs to the universal ribosomal protein uL6 family.</text>
</comment>
<dbReference type="SUPFAM" id="SSF56053">
    <property type="entry name" value="Ribosomal protein L6"/>
    <property type="match status" value="2"/>
</dbReference>
<dbReference type="GO" id="GO:0005762">
    <property type="term" value="C:mitochondrial large ribosomal subunit"/>
    <property type="evidence" value="ECO:0007669"/>
    <property type="project" value="TreeGrafter"/>
</dbReference>
<dbReference type="PANTHER" id="PTHR11655">
    <property type="entry name" value="60S/50S RIBOSOMAL PROTEIN L6/L9"/>
    <property type="match status" value="1"/>
</dbReference>
<organism evidence="6 7">
    <name type="scientific">Blyttiomyces helicus</name>
    <dbReference type="NCBI Taxonomy" id="388810"/>
    <lineage>
        <taxon>Eukaryota</taxon>
        <taxon>Fungi</taxon>
        <taxon>Fungi incertae sedis</taxon>
        <taxon>Chytridiomycota</taxon>
        <taxon>Chytridiomycota incertae sedis</taxon>
        <taxon>Chytridiomycetes</taxon>
        <taxon>Chytridiomycetes incertae sedis</taxon>
        <taxon>Blyttiomyces</taxon>
    </lineage>
</organism>
<dbReference type="InterPro" id="IPR000702">
    <property type="entry name" value="Ribosomal_uL6-like"/>
</dbReference>